<organism evidence="5 6">
    <name type="scientific">Photobacterium gaetbulicola</name>
    <dbReference type="NCBI Taxonomy" id="1295392"/>
    <lineage>
        <taxon>Bacteria</taxon>
        <taxon>Pseudomonadati</taxon>
        <taxon>Pseudomonadota</taxon>
        <taxon>Gammaproteobacteria</taxon>
        <taxon>Vibrionales</taxon>
        <taxon>Vibrionaceae</taxon>
        <taxon>Photobacterium</taxon>
    </lineage>
</organism>
<dbReference type="NCBIfam" id="TIGR00553">
    <property type="entry name" value="pabB"/>
    <property type="match status" value="1"/>
</dbReference>
<dbReference type="InterPro" id="IPR005802">
    <property type="entry name" value="ADC_synth_comp_1"/>
</dbReference>
<dbReference type="InterPro" id="IPR019999">
    <property type="entry name" value="Anth_synth_I-like"/>
</dbReference>
<dbReference type="GO" id="GO:0009396">
    <property type="term" value="P:folic acid-containing compound biosynthetic process"/>
    <property type="evidence" value="ECO:0007669"/>
    <property type="project" value="InterPro"/>
</dbReference>
<feature type="domain" description="Anthranilate synthase component I N-terminal" evidence="4">
    <location>
        <begin position="22"/>
        <end position="158"/>
    </location>
</feature>
<evidence type="ECO:0000313" key="6">
    <source>
        <dbReference type="Proteomes" id="UP000031278"/>
    </source>
</evidence>
<dbReference type="EC" id="2.6.1.85" evidence="1"/>
<accession>A0A0B9G9E4</accession>
<dbReference type="Gene3D" id="3.60.120.10">
    <property type="entry name" value="Anthranilate synthase"/>
    <property type="match status" value="1"/>
</dbReference>
<dbReference type="PRINTS" id="PR00095">
    <property type="entry name" value="ANTSNTHASEI"/>
</dbReference>
<evidence type="ECO:0000259" key="3">
    <source>
        <dbReference type="Pfam" id="PF00425"/>
    </source>
</evidence>
<dbReference type="GO" id="GO:0046820">
    <property type="term" value="F:4-amino-4-deoxychorismate synthase activity"/>
    <property type="evidence" value="ECO:0007669"/>
    <property type="project" value="UniProtKB-EC"/>
</dbReference>
<evidence type="ECO:0000259" key="4">
    <source>
        <dbReference type="Pfam" id="PF04715"/>
    </source>
</evidence>
<dbReference type="AlphaFoldDB" id="A0A0B9G9E4"/>
<dbReference type="PANTHER" id="PTHR11236:SF50">
    <property type="entry name" value="AMINODEOXYCHORISMATE SYNTHASE COMPONENT 1"/>
    <property type="match status" value="1"/>
</dbReference>
<keyword evidence="5" id="KW-0032">Aminotransferase</keyword>
<evidence type="ECO:0000256" key="2">
    <source>
        <dbReference type="ARBA" id="ARBA00022679"/>
    </source>
</evidence>
<dbReference type="InterPro" id="IPR005801">
    <property type="entry name" value="ADC_synthase"/>
</dbReference>
<feature type="domain" description="Chorismate-utilising enzyme C-terminal" evidence="3">
    <location>
        <begin position="205"/>
        <end position="457"/>
    </location>
</feature>
<dbReference type="Pfam" id="PF04715">
    <property type="entry name" value="Anth_synt_I_N"/>
    <property type="match status" value="1"/>
</dbReference>
<protein>
    <recommendedName>
        <fullName evidence="1">aminodeoxychorismate synthase</fullName>
        <ecNumber evidence="1">2.6.1.85</ecNumber>
    </recommendedName>
</protein>
<evidence type="ECO:0000256" key="1">
    <source>
        <dbReference type="ARBA" id="ARBA00013139"/>
    </source>
</evidence>
<dbReference type="GO" id="GO:0000162">
    <property type="term" value="P:L-tryptophan biosynthetic process"/>
    <property type="evidence" value="ECO:0007669"/>
    <property type="project" value="TreeGrafter"/>
</dbReference>
<gene>
    <name evidence="5" type="primary">pabB</name>
    <name evidence="5" type="ORF">RJ45_02315</name>
</gene>
<dbReference type="SUPFAM" id="SSF56322">
    <property type="entry name" value="ADC synthase"/>
    <property type="match status" value="1"/>
</dbReference>
<proteinExistence type="predicted"/>
<keyword evidence="2 5" id="KW-0808">Transferase</keyword>
<dbReference type="Proteomes" id="UP000031278">
    <property type="component" value="Unassembled WGS sequence"/>
</dbReference>
<dbReference type="PANTHER" id="PTHR11236">
    <property type="entry name" value="AMINOBENZOATE/ANTHRANILATE SYNTHASE"/>
    <property type="match status" value="1"/>
</dbReference>
<sequence>MICKSHPELSIEQLDYHKDASLTWFESFAGLPWAMILRSAASDHPDNRFDILVADPLATLETYGETTHIKFSNGDEKSSNDDPFALIKSVQQQLLPSTTPLKDVPFIGGAVGLFSYDLGRRVEKVANTAKHDIATADMAVGIYDWALLADHHTEQLYLVSPSGSGRKQWLQQHHKKTQSAALATDSQRPPLFSLTSPWQANMDIDEYRSKFDRIQQYLLSGDCYQINLTQRFSAGYQGDEWQAYRLLEERNGAPFSAFLRTGDSAILSLSPERFLEHRHGEVETKPIKGTRPRDTDAARDAALAEELRTTEKDRSENLMIVDLLRNDIGRVAKPGTVKVPKLFDIESFPAVHHLVSTVTAELDTQYTATDLLRACFPGGSITGAPKVRAMEIIEELEPNRRSAYCGSIGYISRCGQMDTSITIRTLVASEQTLHVWAGGGIVADSQADSEYQETLDKLSRILPVLGN</sequence>
<name>A0A0B9G9E4_9GAMM</name>
<reference evidence="5 6" key="1">
    <citation type="submission" date="2014-12" db="EMBL/GenBank/DDBJ databases">
        <title>Genome sequencing of Photobacterium gaetbulicola AD005a.</title>
        <authorList>
            <person name="Adrian T.G.S."/>
            <person name="Chan K.G."/>
        </authorList>
    </citation>
    <scope>NUCLEOTIDE SEQUENCE [LARGE SCALE GENOMIC DNA]</scope>
    <source>
        <strain evidence="5 6">AD005a</strain>
    </source>
</reference>
<comment type="caution">
    <text evidence="5">The sequence shown here is derived from an EMBL/GenBank/DDBJ whole genome shotgun (WGS) entry which is preliminary data.</text>
</comment>
<dbReference type="InterPro" id="IPR015890">
    <property type="entry name" value="Chorismate_C"/>
</dbReference>
<dbReference type="Pfam" id="PF00425">
    <property type="entry name" value="Chorismate_bind"/>
    <property type="match status" value="1"/>
</dbReference>
<dbReference type="EMBL" id="JWLZ01000020">
    <property type="protein sequence ID" value="KHT65189.1"/>
    <property type="molecule type" value="Genomic_DNA"/>
</dbReference>
<dbReference type="InterPro" id="IPR006805">
    <property type="entry name" value="Anth_synth_I_N"/>
</dbReference>
<dbReference type="RefSeq" id="WP_039457455.1">
    <property type="nucleotide sequence ID" value="NZ_JWLZ01000020.1"/>
</dbReference>
<evidence type="ECO:0000313" key="5">
    <source>
        <dbReference type="EMBL" id="KHT65189.1"/>
    </source>
</evidence>